<evidence type="ECO:0000259" key="1">
    <source>
        <dbReference type="Pfam" id="PF13511"/>
    </source>
</evidence>
<sequence length="185" mass="19717">MSTRNKLLFTILSFSLAFSASAEIYRIVDEEGKVTFTDKPPHDAPTKEKVQLPTANIQPALKIAPAVKAVEGDIDGYQEIAILAPTQDTTIPPGQETVTVRVGLKPALKAGHLIQLLLNGQSYGLPTATTSFSIGSLIRGEHSVQVQVVDTEGSVIGLSNTATIHVKRGSAQHPNNINPPKPTPH</sequence>
<dbReference type="InterPro" id="IPR025392">
    <property type="entry name" value="DUF4124"/>
</dbReference>
<organism evidence="2">
    <name type="scientific">marine sediment metagenome</name>
    <dbReference type="NCBI Taxonomy" id="412755"/>
    <lineage>
        <taxon>unclassified sequences</taxon>
        <taxon>metagenomes</taxon>
        <taxon>ecological metagenomes</taxon>
    </lineage>
</organism>
<feature type="domain" description="DUF4124" evidence="1">
    <location>
        <begin position="15"/>
        <end position="66"/>
    </location>
</feature>
<dbReference type="Pfam" id="PF13511">
    <property type="entry name" value="DUF4124"/>
    <property type="match status" value="1"/>
</dbReference>
<accession>A0A0F8YLY4</accession>
<evidence type="ECO:0000313" key="2">
    <source>
        <dbReference type="EMBL" id="KKK82378.1"/>
    </source>
</evidence>
<reference evidence="2" key="1">
    <citation type="journal article" date="2015" name="Nature">
        <title>Complex archaea that bridge the gap between prokaryotes and eukaryotes.</title>
        <authorList>
            <person name="Spang A."/>
            <person name="Saw J.H."/>
            <person name="Jorgensen S.L."/>
            <person name="Zaremba-Niedzwiedzka K."/>
            <person name="Martijn J."/>
            <person name="Lind A.E."/>
            <person name="van Eijk R."/>
            <person name="Schleper C."/>
            <person name="Guy L."/>
            <person name="Ettema T.J."/>
        </authorList>
    </citation>
    <scope>NUCLEOTIDE SEQUENCE</scope>
</reference>
<dbReference type="EMBL" id="LAZR01052704">
    <property type="protein sequence ID" value="KKK82378.1"/>
    <property type="molecule type" value="Genomic_DNA"/>
</dbReference>
<name>A0A0F8YLY4_9ZZZZ</name>
<proteinExistence type="predicted"/>
<gene>
    <name evidence="2" type="ORF">LCGC14_2804000</name>
</gene>
<protein>
    <recommendedName>
        <fullName evidence="1">DUF4124 domain-containing protein</fullName>
    </recommendedName>
</protein>
<comment type="caution">
    <text evidence="2">The sequence shown here is derived from an EMBL/GenBank/DDBJ whole genome shotgun (WGS) entry which is preliminary data.</text>
</comment>
<dbReference type="AlphaFoldDB" id="A0A0F8YLY4"/>